<reference evidence="1" key="1">
    <citation type="submission" date="2021-08" db="EMBL/GenBank/DDBJ databases">
        <title>Novel anaerobic bacterium isolated from sea squirt in East Sea, Republic of Korea.</title>
        <authorList>
            <person name="Nguyen T.H."/>
            <person name="Li Z."/>
            <person name="Lee Y.-J."/>
            <person name="Ko J."/>
            <person name="Kim S.-G."/>
        </authorList>
    </citation>
    <scope>NUCLEOTIDE SEQUENCE</scope>
    <source>
        <strain evidence="1">KCTC 25031</strain>
    </source>
</reference>
<evidence type="ECO:0000313" key="2">
    <source>
        <dbReference type="Proteomes" id="UP000826212"/>
    </source>
</evidence>
<dbReference type="EMBL" id="CP081303">
    <property type="protein sequence ID" value="QZE15109.1"/>
    <property type="molecule type" value="Genomic_DNA"/>
</dbReference>
<keyword evidence="2" id="KW-1185">Reference proteome</keyword>
<name>A0AC61NPN0_9BACT</name>
<proteinExistence type="predicted"/>
<accession>A0AC61NPN0</accession>
<protein>
    <submittedName>
        <fullName evidence="1">AraC family transcriptional regulator</fullName>
    </submittedName>
</protein>
<gene>
    <name evidence="1" type="ORF">K4L44_04575</name>
</gene>
<evidence type="ECO:0000313" key="1">
    <source>
        <dbReference type="EMBL" id="QZE15109.1"/>
    </source>
</evidence>
<organism evidence="1 2">
    <name type="scientific">Halosquirtibacter laminarini</name>
    <dbReference type="NCBI Taxonomy" id="3374600"/>
    <lineage>
        <taxon>Bacteria</taxon>
        <taxon>Pseudomonadati</taxon>
        <taxon>Bacteroidota</taxon>
        <taxon>Bacteroidia</taxon>
        <taxon>Marinilabiliales</taxon>
        <taxon>Prolixibacteraceae</taxon>
        <taxon>Halosquirtibacter</taxon>
    </lineage>
</organism>
<sequence>MKSILKSDQFREKVRVKYHKDGFDKPTFEDTEIVYSEDHYHTKLRGVSFNGLKMTMREDSFEIPLKMEVEHDFHFLKLHFEMEGSSLYIPKNSGSTMVDIPGGHYNFFFLPKVKGELHYKPKYRRTLEIIFSENYINNYFQPILNKQFKEFARKMKDREPVLLFEKSRIIPNHMKDIIEQIIRCDFPNELKEVYFISKINELISNFLYEAAHSVESEVPNEIINAKEILKKEYDNPPTILLLSRRIGINQSKLKKDFKYHFNKTIYAFITETRMQIALLLIKRNQSSIAEISHHVGYKNPQHFTVAFKKYFGYLPSEQKRRNLLDSSS</sequence>
<dbReference type="Proteomes" id="UP000826212">
    <property type="component" value="Chromosome"/>
</dbReference>